<dbReference type="Proteomes" id="UP001250181">
    <property type="component" value="Unassembled WGS sequence"/>
</dbReference>
<accession>A0ABU3QEV6</accession>
<dbReference type="Pfam" id="PF07336">
    <property type="entry name" value="ABATE"/>
    <property type="match status" value="1"/>
</dbReference>
<dbReference type="Pfam" id="PF11706">
    <property type="entry name" value="zf-CGNR"/>
    <property type="match status" value="1"/>
</dbReference>
<proteinExistence type="predicted"/>
<keyword evidence="4" id="KW-1185">Reference proteome</keyword>
<evidence type="ECO:0000313" key="4">
    <source>
        <dbReference type="Proteomes" id="UP001250181"/>
    </source>
</evidence>
<reference evidence="3 4" key="1">
    <citation type="submission" date="2023-09" db="EMBL/GenBank/DDBJ databases">
        <title>Streptomyces sp. nov.: A antagonism against Alternaria gaisen Producing Streptochlin, Isolated from Tamarix root soil.</title>
        <authorList>
            <person name="Chen Y."/>
        </authorList>
    </citation>
    <scope>NUCLEOTIDE SEQUENCE [LARGE SCALE GENOMIC DNA]</scope>
    <source>
        <strain evidence="3 4">TRM76323</strain>
    </source>
</reference>
<feature type="domain" description="Zinc finger CGNR" evidence="2">
    <location>
        <begin position="138"/>
        <end position="180"/>
    </location>
</feature>
<comment type="caution">
    <text evidence="3">The sequence shown here is derived from an EMBL/GenBank/DDBJ whole genome shotgun (WGS) entry which is preliminary data.</text>
</comment>
<organism evidence="3 4">
    <name type="scientific">Streptomyces tamarix</name>
    <dbReference type="NCBI Taxonomy" id="3078565"/>
    <lineage>
        <taxon>Bacteria</taxon>
        <taxon>Bacillati</taxon>
        <taxon>Actinomycetota</taxon>
        <taxon>Actinomycetes</taxon>
        <taxon>Kitasatosporales</taxon>
        <taxon>Streptomycetaceae</taxon>
        <taxon>Streptomyces</taxon>
    </lineage>
</organism>
<dbReference type="SUPFAM" id="SSF160904">
    <property type="entry name" value="Jann2411-like"/>
    <property type="match status" value="1"/>
</dbReference>
<dbReference type="InterPro" id="IPR023286">
    <property type="entry name" value="ABATE_dom_sf"/>
</dbReference>
<dbReference type="RefSeq" id="WP_315876308.1">
    <property type="nucleotide sequence ID" value="NZ_JAWCTQ010000003.1"/>
</dbReference>
<feature type="region of interest" description="Disordered" evidence="1">
    <location>
        <begin position="174"/>
        <end position="195"/>
    </location>
</feature>
<dbReference type="Gene3D" id="1.10.3300.10">
    <property type="entry name" value="Jann2411-like domain"/>
    <property type="match status" value="1"/>
</dbReference>
<evidence type="ECO:0000313" key="3">
    <source>
        <dbReference type="EMBL" id="MDT9681302.1"/>
    </source>
</evidence>
<sequence>MAGGRRFDAGRRCLELLDEPAPGPEGLARWLAGCGLVPEGTPLPAVDDTWVERFAELRGHLDVLVRAELAGRVPAAPAALERLNALAAAAAPPAPRAVPGADGRLVRALDAPPGCGALLAALARDAVDLLTDPGARERLRECEGDHCRRIYLDASRGARRRWCSSEACGNRERVARHRARTGRAREVPGKGPAPR</sequence>
<dbReference type="PANTHER" id="PTHR35525:SF3">
    <property type="entry name" value="BLL6575 PROTEIN"/>
    <property type="match status" value="1"/>
</dbReference>
<evidence type="ECO:0000256" key="1">
    <source>
        <dbReference type="SAM" id="MobiDB-lite"/>
    </source>
</evidence>
<evidence type="ECO:0000259" key="2">
    <source>
        <dbReference type="Pfam" id="PF11706"/>
    </source>
</evidence>
<dbReference type="EMBL" id="JAWCTQ010000003">
    <property type="protein sequence ID" value="MDT9681302.1"/>
    <property type="molecule type" value="Genomic_DNA"/>
</dbReference>
<protein>
    <submittedName>
        <fullName evidence="3">CGNR zinc finger domain-containing protein</fullName>
    </submittedName>
</protein>
<dbReference type="InterPro" id="IPR010852">
    <property type="entry name" value="ABATE"/>
</dbReference>
<gene>
    <name evidence="3" type="ORF">RND61_04325</name>
</gene>
<dbReference type="PANTHER" id="PTHR35525">
    <property type="entry name" value="BLL6575 PROTEIN"/>
    <property type="match status" value="1"/>
</dbReference>
<name>A0ABU3QEV6_9ACTN</name>
<dbReference type="InterPro" id="IPR021005">
    <property type="entry name" value="Znf_CGNR"/>
</dbReference>